<evidence type="ECO:0000256" key="5">
    <source>
        <dbReference type="RuleBase" id="RU362026"/>
    </source>
</evidence>
<dbReference type="GO" id="GO:0009007">
    <property type="term" value="F:site-specific DNA-methyltransferase (adenine-specific) activity"/>
    <property type="evidence" value="ECO:0007669"/>
    <property type="project" value="UniProtKB-EC"/>
</dbReference>
<dbReference type="EMBL" id="CP049109">
    <property type="protein sequence ID" value="QIG79938.1"/>
    <property type="molecule type" value="Genomic_DNA"/>
</dbReference>
<dbReference type="Pfam" id="PF01555">
    <property type="entry name" value="N6_N4_Mtase"/>
    <property type="match status" value="1"/>
</dbReference>
<evidence type="ECO:0000313" key="8">
    <source>
        <dbReference type="Proteomes" id="UP000501568"/>
    </source>
</evidence>
<dbReference type="Gene3D" id="3.40.50.150">
    <property type="entry name" value="Vaccinia Virus protein VP39"/>
    <property type="match status" value="1"/>
</dbReference>
<dbReference type="PANTHER" id="PTHR13370:SF3">
    <property type="entry name" value="TRNA (GUANINE(10)-N2)-METHYLTRANSFERASE HOMOLOG"/>
    <property type="match status" value="1"/>
</dbReference>
<dbReference type="InterPro" id="IPR029063">
    <property type="entry name" value="SAM-dependent_MTases_sf"/>
</dbReference>
<keyword evidence="8" id="KW-1185">Reference proteome</keyword>
<dbReference type="InterPro" id="IPR001091">
    <property type="entry name" value="RM_Methyltransferase"/>
</dbReference>
<dbReference type="SUPFAM" id="SSF53335">
    <property type="entry name" value="S-adenosyl-L-methionine-dependent methyltransferases"/>
    <property type="match status" value="1"/>
</dbReference>
<protein>
    <recommendedName>
        <fullName evidence="5">Methyltransferase</fullName>
        <ecNumber evidence="5">2.1.1.-</ecNumber>
    </recommendedName>
</protein>
<dbReference type="RefSeq" id="WP_165326945.1">
    <property type="nucleotide sequence ID" value="NZ_CP049109.1"/>
</dbReference>
<dbReference type="PANTHER" id="PTHR13370">
    <property type="entry name" value="RNA METHYLASE-RELATED"/>
    <property type="match status" value="1"/>
</dbReference>
<dbReference type="PROSITE" id="PS00092">
    <property type="entry name" value="N6_MTASE"/>
    <property type="match status" value="1"/>
</dbReference>
<comment type="similarity">
    <text evidence="1 5">Belongs to the N(4)/N(6)-methyltransferase family.</text>
</comment>
<keyword evidence="3" id="KW-0808">Transferase</keyword>
<dbReference type="GO" id="GO:0032259">
    <property type="term" value="P:methylation"/>
    <property type="evidence" value="ECO:0007669"/>
    <property type="project" value="UniProtKB-KW"/>
</dbReference>
<dbReference type="REBASE" id="401621">
    <property type="entry name" value="M.Sspzrk23ORF9220P"/>
</dbReference>
<accession>A0A6G6Y5E0</accession>
<dbReference type="InterPro" id="IPR002941">
    <property type="entry name" value="DNA_methylase_N4/N6"/>
</dbReference>
<evidence type="ECO:0000313" key="7">
    <source>
        <dbReference type="EMBL" id="QIG79938.1"/>
    </source>
</evidence>
<evidence type="ECO:0000256" key="4">
    <source>
        <dbReference type="ARBA" id="ARBA00047942"/>
    </source>
</evidence>
<dbReference type="AlphaFoldDB" id="A0A6G6Y5E0"/>
<dbReference type="KEGG" id="spzr:G5C33_09220"/>
<dbReference type="NCBIfam" id="NF010253">
    <property type="entry name" value="PRK13699.1"/>
    <property type="match status" value="1"/>
</dbReference>
<evidence type="ECO:0000256" key="3">
    <source>
        <dbReference type="ARBA" id="ARBA00022679"/>
    </source>
</evidence>
<evidence type="ECO:0000256" key="1">
    <source>
        <dbReference type="ARBA" id="ARBA00006594"/>
    </source>
</evidence>
<evidence type="ECO:0000259" key="6">
    <source>
        <dbReference type="Pfam" id="PF01555"/>
    </source>
</evidence>
<reference evidence="7 8" key="1">
    <citation type="submission" date="2020-02" db="EMBL/GenBank/DDBJ databases">
        <authorList>
            <person name="Zheng R.K."/>
            <person name="Sun C.M."/>
        </authorList>
    </citation>
    <scope>NUCLEOTIDE SEQUENCE [LARGE SCALE GENOMIC DNA]</scope>
    <source>
        <strain evidence="8">zrk23</strain>
    </source>
</reference>
<dbReference type="InterPro" id="IPR002052">
    <property type="entry name" value="DNA_methylase_N6_adenine_CS"/>
</dbReference>
<dbReference type="PRINTS" id="PR00508">
    <property type="entry name" value="S21N4MTFRASE"/>
</dbReference>
<dbReference type="GO" id="GO:0008170">
    <property type="term" value="F:N-methyltransferase activity"/>
    <property type="evidence" value="ECO:0007669"/>
    <property type="project" value="InterPro"/>
</dbReference>
<dbReference type="GO" id="GO:0005737">
    <property type="term" value="C:cytoplasm"/>
    <property type="evidence" value="ECO:0007669"/>
    <property type="project" value="TreeGrafter"/>
</dbReference>
<keyword evidence="2 7" id="KW-0489">Methyltransferase</keyword>
<gene>
    <name evidence="7" type="ORF">G5C33_09220</name>
</gene>
<sequence length="229" mass="25295">MSAPATPSSVVSEAAPRNRIIHGDCVDVMAGLPPNSVDFILTDPPYGVRYRSRDGRTLLNDNNLDWVTPAFAEMYRLLKPDSLCVSFYGWNAIADFSAAWREAGFRVVGHIVFRKRFASSTRYLRHYHENAFLLAKGRPARPVWPIPDVIDFEYSGNRLHPTEKPVSALTPLITSLCPEGGLVLDPFCGSGSSLMAADRSGRNWIGIELDPAHHQTASDRLAKELSEAA</sequence>
<name>A0A6G6Y5E0_9SPHN</name>
<dbReference type="Proteomes" id="UP000501568">
    <property type="component" value="Chromosome"/>
</dbReference>
<comment type="catalytic activity">
    <reaction evidence="4">
        <text>a 2'-deoxyadenosine in DNA + S-adenosyl-L-methionine = an N(6)-methyl-2'-deoxyadenosine in DNA + S-adenosyl-L-homocysteine + H(+)</text>
        <dbReference type="Rhea" id="RHEA:15197"/>
        <dbReference type="Rhea" id="RHEA-COMP:12418"/>
        <dbReference type="Rhea" id="RHEA-COMP:12419"/>
        <dbReference type="ChEBI" id="CHEBI:15378"/>
        <dbReference type="ChEBI" id="CHEBI:57856"/>
        <dbReference type="ChEBI" id="CHEBI:59789"/>
        <dbReference type="ChEBI" id="CHEBI:90615"/>
        <dbReference type="ChEBI" id="CHEBI:90616"/>
        <dbReference type="EC" id="2.1.1.72"/>
    </reaction>
</comment>
<feature type="domain" description="DNA methylase N-4/N-6" evidence="6">
    <location>
        <begin position="136"/>
        <end position="217"/>
    </location>
</feature>
<organism evidence="7 8">
    <name type="scientific">Stakelama tenebrarum</name>
    <dbReference type="NCBI Taxonomy" id="2711215"/>
    <lineage>
        <taxon>Bacteria</taxon>
        <taxon>Pseudomonadati</taxon>
        <taxon>Pseudomonadota</taxon>
        <taxon>Alphaproteobacteria</taxon>
        <taxon>Sphingomonadales</taxon>
        <taxon>Sphingomonadaceae</taxon>
        <taxon>Stakelama</taxon>
    </lineage>
</organism>
<dbReference type="EC" id="2.1.1.-" evidence="5"/>
<dbReference type="GO" id="GO:0003677">
    <property type="term" value="F:DNA binding"/>
    <property type="evidence" value="ECO:0007669"/>
    <property type="project" value="InterPro"/>
</dbReference>
<proteinExistence type="inferred from homology"/>
<evidence type="ECO:0000256" key="2">
    <source>
        <dbReference type="ARBA" id="ARBA00022603"/>
    </source>
</evidence>